<gene>
    <name evidence="1" type="ORF">MLD38_028256</name>
</gene>
<comment type="caution">
    <text evidence="1">The sequence shown here is derived from an EMBL/GenBank/DDBJ whole genome shotgun (WGS) entry which is preliminary data.</text>
</comment>
<dbReference type="Proteomes" id="UP001057402">
    <property type="component" value="Chromosome 8"/>
</dbReference>
<proteinExistence type="predicted"/>
<keyword evidence="2" id="KW-1185">Reference proteome</keyword>
<dbReference type="EMBL" id="CM042887">
    <property type="protein sequence ID" value="KAI4329929.1"/>
    <property type="molecule type" value="Genomic_DNA"/>
</dbReference>
<sequence length="159" mass="17689">MVGIVSGGGLEYLNLSGVGWWLNSVAAIGMGHAEKLKILNLRLCRSIGDESVLAIAKGCPLLREWNLALCMEVKISGWESVGKFCNNLKILHVNRCRNLCDRGLRALSEGCRKLKILYIGRNSRVSSLGLELFKMRRGDVKLKEEEVVCIGPDWTDNKM</sequence>
<accession>A0ACB9N2U9</accession>
<reference evidence="2" key="1">
    <citation type="journal article" date="2023" name="Front. Plant Sci.">
        <title>Chromosomal-level genome assembly of Melastoma candidum provides insights into trichome evolution.</title>
        <authorList>
            <person name="Zhong Y."/>
            <person name="Wu W."/>
            <person name="Sun C."/>
            <person name="Zou P."/>
            <person name="Liu Y."/>
            <person name="Dai S."/>
            <person name="Zhou R."/>
        </authorList>
    </citation>
    <scope>NUCLEOTIDE SEQUENCE [LARGE SCALE GENOMIC DNA]</scope>
</reference>
<name>A0ACB9N2U9_9MYRT</name>
<evidence type="ECO:0000313" key="2">
    <source>
        <dbReference type="Proteomes" id="UP001057402"/>
    </source>
</evidence>
<protein>
    <submittedName>
        <fullName evidence="1">Uncharacterized protein</fullName>
    </submittedName>
</protein>
<evidence type="ECO:0000313" key="1">
    <source>
        <dbReference type="EMBL" id="KAI4329929.1"/>
    </source>
</evidence>
<organism evidence="1 2">
    <name type="scientific">Melastoma candidum</name>
    <dbReference type="NCBI Taxonomy" id="119954"/>
    <lineage>
        <taxon>Eukaryota</taxon>
        <taxon>Viridiplantae</taxon>
        <taxon>Streptophyta</taxon>
        <taxon>Embryophyta</taxon>
        <taxon>Tracheophyta</taxon>
        <taxon>Spermatophyta</taxon>
        <taxon>Magnoliopsida</taxon>
        <taxon>eudicotyledons</taxon>
        <taxon>Gunneridae</taxon>
        <taxon>Pentapetalae</taxon>
        <taxon>rosids</taxon>
        <taxon>malvids</taxon>
        <taxon>Myrtales</taxon>
        <taxon>Melastomataceae</taxon>
        <taxon>Melastomatoideae</taxon>
        <taxon>Melastomateae</taxon>
        <taxon>Melastoma</taxon>
    </lineage>
</organism>